<dbReference type="PANTHER" id="PTHR30273">
    <property type="entry name" value="PERIPLASMIC SIGNAL SENSOR AND SIGMA FACTOR ACTIVATOR FECR-RELATED"/>
    <property type="match status" value="1"/>
</dbReference>
<keyword evidence="1" id="KW-0812">Transmembrane</keyword>
<dbReference type="InterPro" id="IPR006860">
    <property type="entry name" value="FecR"/>
</dbReference>
<dbReference type="RefSeq" id="WP_168743004.1">
    <property type="nucleotide sequence ID" value="NZ_JABAHZ010000014.1"/>
</dbReference>
<keyword evidence="1" id="KW-1133">Transmembrane helix</keyword>
<accession>A0A847SS38</accession>
<feature type="transmembrane region" description="Helical" evidence="1">
    <location>
        <begin position="80"/>
        <end position="99"/>
    </location>
</feature>
<proteinExistence type="predicted"/>
<name>A0A847SS38_9BACT</name>
<dbReference type="Gene3D" id="2.60.120.1440">
    <property type="match status" value="1"/>
</dbReference>
<gene>
    <name evidence="4" type="ORF">HGH91_30400</name>
</gene>
<evidence type="ECO:0000259" key="2">
    <source>
        <dbReference type="Pfam" id="PF04773"/>
    </source>
</evidence>
<dbReference type="InterPro" id="IPR012373">
    <property type="entry name" value="Ferrdict_sens_TM"/>
</dbReference>
<evidence type="ECO:0000313" key="4">
    <source>
        <dbReference type="EMBL" id="NLR82963.1"/>
    </source>
</evidence>
<dbReference type="GO" id="GO:0016989">
    <property type="term" value="F:sigma factor antagonist activity"/>
    <property type="evidence" value="ECO:0007669"/>
    <property type="project" value="TreeGrafter"/>
</dbReference>
<comment type="caution">
    <text evidence="4">The sequence shown here is derived from an EMBL/GenBank/DDBJ whole genome shotgun (WGS) entry which is preliminary data.</text>
</comment>
<dbReference type="Pfam" id="PF16344">
    <property type="entry name" value="FecR_C"/>
    <property type="match status" value="1"/>
</dbReference>
<dbReference type="AlphaFoldDB" id="A0A847SS38"/>
<evidence type="ECO:0000259" key="3">
    <source>
        <dbReference type="Pfam" id="PF16344"/>
    </source>
</evidence>
<evidence type="ECO:0000256" key="1">
    <source>
        <dbReference type="SAM" id="Phobius"/>
    </source>
</evidence>
<organism evidence="4 5">
    <name type="scientific">Chitinophaga eiseniae</name>
    <dbReference type="NCBI Taxonomy" id="634771"/>
    <lineage>
        <taxon>Bacteria</taxon>
        <taxon>Pseudomonadati</taxon>
        <taxon>Bacteroidota</taxon>
        <taxon>Chitinophagia</taxon>
        <taxon>Chitinophagales</taxon>
        <taxon>Chitinophagaceae</taxon>
        <taxon>Chitinophaga</taxon>
    </lineage>
</organism>
<reference evidence="4 5" key="1">
    <citation type="submission" date="2020-04" db="EMBL/GenBank/DDBJ databases">
        <authorList>
            <person name="Yin C."/>
        </authorList>
    </citation>
    <scope>NUCLEOTIDE SEQUENCE [LARGE SCALE GENOMIC DNA]</scope>
    <source>
        <strain evidence="4 5">Ak56</strain>
    </source>
</reference>
<feature type="domain" description="FecR protein" evidence="2">
    <location>
        <begin position="169"/>
        <end position="264"/>
    </location>
</feature>
<evidence type="ECO:0000313" key="5">
    <source>
        <dbReference type="Proteomes" id="UP000552864"/>
    </source>
</evidence>
<keyword evidence="1" id="KW-0472">Membrane</keyword>
<dbReference type="PANTHER" id="PTHR30273:SF2">
    <property type="entry name" value="PROTEIN FECR"/>
    <property type="match status" value="1"/>
</dbReference>
<feature type="domain" description="Protein FecR C-terminal" evidence="3">
    <location>
        <begin position="307"/>
        <end position="372"/>
    </location>
</feature>
<dbReference type="Pfam" id="PF04773">
    <property type="entry name" value="FecR"/>
    <property type="match status" value="1"/>
</dbReference>
<dbReference type="Proteomes" id="UP000552864">
    <property type="component" value="Unassembled WGS sequence"/>
</dbReference>
<dbReference type="PIRSF" id="PIRSF018266">
    <property type="entry name" value="FecR"/>
    <property type="match status" value="1"/>
</dbReference>
<dbReference type="EMBL" id="JABAHZ010000014">
    <property type="protein sequence ID" value="NLR82963.1"/>
    <property type="molecule type" value="Genomic_DNA"/>
</dbReference>
<dbReference type="InterPro" id="IPR032508">
    <property type="entry name" value="FecR_C"/>
</dbReference>
<protein>
    <submittedName>
        <fullName evidence="4">FecR family protein</fullName>
    </submittedName>
</protein>
<keyword evidence="5" id="KW-1185">Reference proteome</keyword>
<sequence>MEQDELILLLRKYKEGRLSAEEWDTLWDWLDQGNTDEFHLALDAMGHNNTDTLPDLDRFAARLEEKLDEIDRPFVNKYRWRFWSAAAAVLLLLCSVFFLRREKHPHTMPPAVALKENRPGINKTVLRLPGGKEVALDDTASLIDLGIRKDNSQLSYLPMQGNTAPSYHTLVTPRGGQCSLVLSDGTRVWLNAASSLYYPTSFSGKDREVMLTGEAYFEVSPLPSQPFSVRVNDTRVIVLGTSFNISAYPEDNKFQATLVNGAVKVYTPSTNIVLAPGERASLPSGSTTFRVERVDTDMVTAWTKGLFHFDNADIKTITTEIARWYDIEVEFRGEMPVRRFGGVLSRKAPLAAMLKVLEDADVKCEMKGRRLLVSSSHNK</sequence>
<dbReference type="Gene3D" id="3.55.50.30">
    <property type="match status" value="1"/>
</dbReference>